<evidence type="ECO:0008006" key="5">
    <source>
        <dbReference type="Google" id="ProtNLM"/>
    </source>
</evidence>
<reference evidence="3" key="1">
    <citation type="submission" date="2022-05" db="EMBL/GenBank/DDBJ databases">
        <title>The Musa troglodytarum L. genome provides insights into the mechanism of non-climacteric behaviour and enrichment of carotenoids.</title>
        <authorList>
            <person name="Wang J."/>
        </authorList>
    </citation>
    <scope>NUCLEOTIDE SEQUENCE</scope>
    <source>
        <tissue evidence="3">Leaf</tissue>
    </source>
</reference>
<keyword evidence="1" id="KW-0472">Membrane</keyword>
<name>A0A9E7GAH8_9LILI</name>
<evidence type="ECO:0000313" key="3">
    <source>
        <dbReference type="EMBL" id="URE11110.1"/>
    </source>
</evidence>
<protein>
    <recommendedName>
        <fullName evidence="5">Secreted peptide</fullName>
    </recommendedName>
</protein>
<keyword evidence="2" id="KW-0732">Signal</keyword>
<keyword evidence="1" id="KW-1133">Transmembrane helix</keyword>
<evidence type="ECO:0000313" key="4">
    <source>
        <dbReference type="Proteomes" id="UP001055439"/>
    </source>
</evidence>
<feature type="chain" id="PRO_5038432979" description="Secreted peptide" evidence="2">
    <location>
        <begin position="18"/>
        <end position="74"/>
    </location>
</feature>
<keyword evidence="4" id="KW-1185">Reference proteome</keyword>
<accession>A0A9E7GAH8</accession>
<keyword evidence="1" id="KW-0812">Transmembrane</keyword>
<evidence type="ECO:0000256" key="2">
    <source>
        <dbReference type="SAM" id="SignalP"/>
    </source>
</evidence>
<dbReference type="EMBL" id="CP097508">
    <property type="protein sequence ID" value="URE11110.1"/>
    <property type="molecule type" value="Genomic_DNA"/>
</dbReference>
<feature type="signal peptide" evidence="2">
    <location>
        <begin position="1"/>
        <end position="17"/>
    </location>
</feature>
<sequence length="74" mass="8300">MMALVWYYFLLLGFAIAVVPVHCHSMDALGVQLPLYARNGKPPSLSYLTLFVYFLDCVVKLVQPPIDNRRVGSA</sequence>
<evidence type="ECO:0000256" key="1">
    <source>
        <dbReference type="SAM" id="Phobius"/>
    </source>
</evidence>
<dbReference type="Proteomes" id="UP001055439">
    <property type="component" value="Chromosome 6"/>
</dbReference>
<organism evidence="3 4">
    <name type="scientific">Musa troglodytarum</name>
    <name type="common">fe'i banana</name>
    <dbReference type="NCBI Taxonomy" id="320322"/>
    <lineage>
        <taxon>Eukaryota</taxon>
        <taxon>Viridiplantae</taxon>
        <taxon>Streptophyta</taxon>
        <taxon>Embryophyta</taxon>
        <taxon>Tracheophyta</taxon>
        <taxon>Spermatophyta</taxon>
        <taxon>Magnoliopsida</taxon>
        <taxon>Liliopsida</taxon>
        <taxon>Zingiberales</taxon>
        <taxon>Musaceae</taxon>
        <taxon>Musa</taxon>
    </lineage>
</organism>
<gene>
    <name evidence="3" type="ORF">MUK42_28545</name>
</gene>
<feature type="transmembrane region" description="Helical" evidence="1">
    <location>
        <begin position="47"/>
        <end position="63"/>
    </location>
</feature>
<dbReference type="AlphaFoldDB" id="A0A9E7GAH8"/>
<proteinExistence type="predicted"/>